<feature type="chain" id="PRO_5041384676" evidence="1">
    <location>
        <begin position="19"/>
        <end position="182"/>
    </location>
</feature>
<evidence type="ECO:0000256" key="1">
    <source>
        <dbReference type="SAM" id="SignalP"/>
    </source>
</evidence>
<comment type="caution">
    <text evidence="2">The sequence shown here is derived from an EMBL/GenBank/DDBJ whole genome shotgun (WGS) entry which is preliminary data.</text>
</comment>
<organism evidence="2 3">
    <name type="scientific">Cylicocyclus nassatus</name>
    <name type="common">Nematode worm</name>
    <dbReference type="NCBI Taxonomy" id="53992"/>
    <lineage>
        <taxon>Eukaryota</taxon>
        <taxon>Metazoa</taxon>
        <taxon>Ecdysozoa</taxon>
        <taxon>Nematoda</taxon>
        <taxon>Chromadorea</taxon>
        <taxon>Rhabditida</taxon>
        <taxon>Rhabditina</taxon>
        <taxon>Rhabditomorpha</taxon>
        <taxon>Strongyloidea</taxon>
        <taxon>Strongylidae</taxon>
        <taxon>Cylicocyclus</taxon>
    </lineage>
</organism>
<proteinExistence type="predicted"/>
<keyword evidence="1" id="KW-0732">Signal</keyword>
<sequence>MLLNFLLVLVLSIAAVSACGCFDNCFSSRSRKEEAYSEALKFCKSKCASYFRVRGTDYIQAFYPYSCLEECMAERNQTYRRPDHEPKQDQTSCQKETNAKSSTCGCFGGLFSWFEPHPAMKLFEKANKECTKECMESVPSTVIRILTGIPNGFRRNDTCMKDCMERKRLEYIPLKNETKRLE</sequence>
<dbReference type="AlphaFoldDB" id="A0AA36M9J2"/>
<protein>
    <submittedName>
        <fullName evidence="2">Uncharacterized protein</fullName>
    </submittedName>
</protein>
<evidence type="ECO:0000313" key="2">
    <source>
        <dbReference type="EMBL" id="CAJ0601627.1"/>
    </source>
</evidence>
<dbReference type="EMBL" id="CATQJL010000305">
    <property type="protein sequence ID" value="CAJ0601627.1"/>
    <property type="molecule type" value="Genomic_DNA"/>
</dbReference>
<name>A0AA36M9J2_CYLNA</name>
<reference evidence="2" key="1">
    <citation type="submission" date="2023-07" db="EMBL/GenBank/DDBJ databases">
        <authorList>
            <consortium name="CYATHOMIX"/>
        </authorList>
    </citation>
    <scope>NUCLEOTIDE SEQUENCE</scope>
    <source>
        <strain evidence="2">N/A</strain>
    </source>
</reference>
<evidence type="ECO:0000313" key="3">
    <source>
        <dbReference type="Proteomes" id="UP001176961"/>
    </source>
</evidence>
<keyword evidence="3" id="KW-1185">Reference proteome</keyword>
<accession>A0AA36M9J2</accession>
<feature type="signal peptide" evidence="1">
    <location>
        <begin position="1"/>
        <end position="18"/>
    </location>
</feature>
<dbReference type="Proteomes" id="UP001176961">
    <property type="component" value="Unassembled WGS sequence"/>
</dbReference>
<gene>
    <name evidence="2" type="ORF">CYNAS_LOCUS13610</name>
</gene>